<dbReference type="GO" id="GO:0004038">
    <property type="term" value="F:allantoinase activity"/>
    <property type="evidence" value="ECO:0007669"/>
    <property type="project" value="TreeGrafter"/>
</dbReference>
<sequence length="424" mass="45484">MKIHIKGGRLIDPASNTDRIADVYIAAGKVVAIGEAPEGFHPNRVIDATGLIVCPGLIDLSARLREPGYEYKATLESEMQAAIAGGITSLACPPDTDPPLDEPGLVEMLKHRARLLNQAHVYPVGALTVRLAGERLTEMAELADAGCVAFSQADVPIVDTLVLMRAMQYAATFGFSVWLRPQDPFLTRAGVAHDGEVATRLGLPAIPACAETIDLERILLLMRETGARVHVCRVSHAETVRRIAAARAEGLPITCDVSIHHLHLCEIDLGFFDSNCRLTPPLRSLRDRDALRQALASGAVDAVCSDHTPVDDDAKQLPFAEAAPGATGLELLLPLTLKWAEEEGVPLVRALSRLTRDPARILGIDAGSLHPGATADVCVFDPKQAWVVEPSALHSQGRNTPFLGFELVGRTRYTLVAGNVVYAA</sequence>
<dbReference type="EC" id="3.5.2.3" evidence="3"/>
<evidence type="ECO:0000256" key="1">
    <source>
        <dbReference type="ARBA" id="ARBA00022975"/>
    </source>
</evidence>
<name>A0A5C7EWR2_9PROT</name>
<dbReference type="GO" id="GO:0006145">
    <property type="term" value="P:purine nucleobase catabolic process"/>
    <property type="evidence" value="ECO:0007669"/>
    <property type="project" value="TreeGrafter"/>
</dbReference>
<dbReference type="GO" id="GO:0046872">
    <property type="term" value="F:metal ion binding"/>
    <property type="evidence" value="ECO:0007669"/>
    <property type="project" value="InterPro"/>
</dbReference>
<feature type="domain" description="Dihydroorotase catalytic" evidence="2">
    <location>
        <begin position="52"/>
        <end position="238"/>
    </location>
</feature>
<dbReference type="Gene3D" id="2.30.40.10">
    <property type="entry name" value="Urease, subunit C, domain 1"/>
    <property type="match status" value="1"/>
</dbReference>
<dbReference type="InterPro" id="IPR011059">
    <property type="entry name" value="Metal-dep_hydrolase_composite"/>
</dbReference>
<dbReference type="InParanoid" id="A0A5C7EWR2"/>
<keyword evidence="1" id="KW-0665">Pyrimidine biosynthesis</keyword>
<organism evidence="3 4">
    <name type="scientific">Pelomicrobium methylotrophicum</name>
    <dbReference type="NCBI Taxonomy" id="2602750"/>
    <lineage>
        <taxon>Bacteria</taxon>
        <taxon>Pseudomonadati</taxon>
        <taxon>Pseudomonadota</taxon>
        <taxon>Hydrogenophilia</taxon>
        <taxon>Hydrogenophilia incertae sedis</taxon>
        <taxon>Pelomicrobium</taxon>
    </lineage>
</organism>
<dbReference type="SUPFAM" id="SSF51338">
    <property type="entry name" value="Composite domain of metallo-dependent hydrolases"/>
    <property type="match status" value="1"/>
</dbReference>
<dbReference type="InterPro" id="IPR004722">
    <property type="entry name" value="DHOase"/>
</dbReference>
<dbReference type="RefSeq" id="WP_147798639.1">
    <property type="nucleotide sequence ID" value="NZ_VPFL01000002.1"/>
</dbReference>
<dbReference type="OrthoDB" id="9803027at2"/>
<protein>
    <submittedName>
        <fullName evidence="3">Dihydroorotase</fullName>
        <ecNumber evidence="3">3.5.2.3</ecNumber>
    </submittedName>
</protein>
<dbReference type="GO" id="GO:0006221">
    <property type="term" value="P:pyrimidine nucleotide biosynthetic process"/>
    <property type="evidence" value="ECO:0007669"/>
    <property type="project" value="UniProtKB-KW"/>
</dbReference>
<dbReference type="NCBIfam" id="NF005791">
    <property type="entry name" value="PRK07627.1"/>
    <property type="match status" value="1"/>
</dbReference>
<evidence type="ECO:0000313" key="3">
    <source>
        <dbReference type="EMBL" id="TXF13465.1"/>
    </source>
</evidence>
<proteinExistence type="predicted"/>
<dbReference type="InterPro" id="IPR050138">
    <property type="entry name" value="DHOase/Allantoinase_Hydrolase"/>
</dbReference>
<keyword evidence="3" id="KW-0378">Hydrolase</keyword>
<dbReference type="GO" id="GO:0005737">
    <property type="term" value="C:cytoplasm"/>
    <property type="evidence" value="ECO:0007669"/>
    <property type="project" value="TreeGrafter"/>
</dbReference>
<reference evidence="3 4" key="1">
    <citation type="submission" date="2019-08" db="EMBL/GenBank/DDBJ databases">
        <title>Pelomicrobium methylotrophicum gen. nov., sp. nov. a moderately thermophilic, facultatively anaerobic, lithoautotrophic and methylotrophic bacterium isolated from a terrestrial mud volcano.</title>
        <authorList>
            <person name="Slobodkina G.B."/>
            <person name="Merkel A.Y."/>
            <person name="Slobodkin A.I."/>
        </authorList>
    </citation>
    <scope>NUCLEOTIDE SEQUENCE [LARGE SCALE GENOMIC DNA]</scope>
    <source>
        <strain evidence="3 4">SM250</strain>
    </source>
</reference>
<dbReference type="FunCoup" id="A0A5C7EWR2">
    <property type="interactions" value="499"/>
</dbReference>
<dbReference type="CDD" id="cd01317">
    <property type="entry name" value="DHOase_IIa"/>
    <property type="match status" value="1"/>
</dbReference>
<dbReference type="NCBIfam" id="TIGR00857">
    <property type="entry name" value="pyrC_multi"/>
    <property type="match status" value="1"/>
</dbReference>
<dbReference type="PANTHER" id="PTHR43668">
    <property type="entry name" value="ALLANTOINASE"/>
    <property type="match status" value="1"/>
</dbReference>
<keyword evidence="4" id="KW-1185">Reference proteome</keyword>
<dbReference type="Proteomes" id="UP000321201">
    <property type="component" value="Unassembled WGS sequence"/>
</dbReference>
<dbReference type="InterPro" id="IPR024403">
    <property type="entry name" value="DHOase_cat"/>
</dbReference>
<dbReference type="GO" id="GO:0004151">
    <property type="term" value="F:dihydroorotase activity"/>
    <property type="evidence" value="ECO:0007669"/>
    <property type="project" value="UniProtKB-EC"/>
</dbReference>
<dbReference type="Gene3D" id="3.20.20.140">
    <property type="entry name" value="Metal-dependent hydrolases"/>
    <property type="match status" value="1"/>
</dbReference>
<evidence type="ECO:0000259" key="2">
    <source>
        <dbReference type="Pfam" id="PF12890"/>
    </source>
</evidence>
<dbReference type="PANTHER" id="PTHR43668:SF2">
    <property type="entry name" value="ALLANTOINASE"/>
    <property type="match status" value="1"/>
</dbReference>
<dbReference type="EMBL" id="VPFL01000002">
    <property type="protein sequence ID" value="TXF13465.1"/>
    <property type="molecule type" value="Genomic_DNA"/>
</dbReference>
<evidence type="ECO:0000313" key="4">
    <source>
        <dbReference type="Proteomes" id="UP000321201"/>
    </source>
</evidence>
<dbReference type="SUPFAM" id="SSF51556">
    <property type="entry name" value="Metallo-dependent hydrolases"/>
    <property type="match status" value="1"/>
</dbReference>
<comment type="caution">
    <text evidence="3">The sequence shown here is derived from an EMBL/GenBank/DDBJ whole genome shotgun (WGS) entry which is preliminary data.</text>
</comment>
<gene>
    <name evidence="3" type="ORF">FR698_02370</name>
</gene>
<dbReference type="Pfam" id="PF12890">
    <property type="entry name" value="DHOase"/>
    <property type="match status" value="1"/>
</dbReference>
<dbReference type="AlphaFoldDB" id="A0A5C7EWR2"/>
<dbReference type="InterPro" id="IPR032466">
    <property type="entry name" value="Metal_Hydrolase"/>
</dbReference>
<accession>A0A5C7EWR2</accession>